<dbReference type="EMBL" id="RJUL01000012">
    <property type="protein sequence ID" value="ROQ19157.1"/>
    <property type="molecule type" value="Genomic_DNA"/>
</dbReference>
<sequence>MVRAALLGLLLLLWLAGSLLLPGPWLARELAPVLDRELPPLLAQSLEDGADWGHEQGWLDYINRRLAEDGQHLASANPWLSCTLQSRLAYDAPPGHWQQRLSWPIAGRQLYLGYGFSCRPKPLPWGLASLLLVVLLGGLCWWLPAPLNRRSRQWLALLLAKGHGAPEALAMIDALPAGLEPAHWPRLQLLHQRLGLPLSLLAAHLDRDLKHLDAEGFTWYVQAAGLGLGHLEAVTVANSPAGLSFDLAAGRLCCHGLWLDLPKTPLFYLYWYAMAGRQGDGWLTNPRSDRPQLAEGQALAALMAAHGGHQKAISDLREQGLKAKSLDQNRSKIKDELQAKLGALAEPYLFESRRDLAAARSAYRLQLPSERIQLIV</sequence>
<comment type="caution">
    <text evidence="2">The sequence shown here is derived from an EMBL/GenBank/DDBJ whole genome shotgun (WGS) entry which is preliminary data.</text>
</comment>
<proteinExistence type="predicted"/>
<protein>
    <submittedName>
        <fullName evidence="2">Uncharacterized protein</fullName>
    </submittedName>
</protein>
<dbReference type="STRING" id="584787.GCA_001247655_02006"/>
<evidence type="ECO:0000313" key="2">
    <source>
        <dbReference type="EMBL" id="ROQ19157.1"/>
    </source>
</evidence>
<dbReference type="RefSeq" id="WP_123422574.1">
    <property type="nucleotide sequence ID" value="NZ_RJUL01000012.1"/>
</dbReference>
<keyword evidence="1" id="KW-1133">Transmembrane helix</keyword>
<reference evidence="2 3" key="1">
    <citation type="submission" date="2018-11" db="EMBL/GenBank/DDBJ databases">
        <title>Genomic Encyclopedia of Type Strains, Phase IV (KMG-IV): sequencing the most valuable type-strain genomes for metagenomic binning, comparative biology and taxonomic classification.</title>
        <authorList>
            <person name="Goeker M."/>
        </authorList>
    </citation>
    <scope>NUCLEOTIDE SEQUENCE [LARGE SCALE GENOMIC DNA]</scope>
    <source>
        <strain evidence="2 3">DSM 21945</strain>
    </source>
</reference>
<evidence type="ECO:0000256" key="1">
    <source>
        <dbReference type="SAM" id="Phobius"/>
    </source>
</evidence>
<accession>A0A3N1NW20</accession>
<name>A0A3N1NW20_9GAMM</name>
<keyword evidence="3" id="KW-1185">Reference proteome</keyword>
<keyword evidence="1" id="KW-0472">Membrane</keyword>
<keyword evidence="1" id="KW-0812">Transmembrane</keyword>
<evidence type="ECO:0000313" key="3">
    <source>
        <dbReference type="Proteomes" id="UP000268033"/>
    </source>
</evidence>
<dbReference type="Proteomes" id="UP000268033">
    <property type="component" value="Unassembled WGS sequence"/>
</dbReference>
<feature type="transmembrane region" description="Helical" evidence="1">
    <location>
        <begin position="123"/>
        <end position="143"/>
    </location>
</feature>
<dbReference type="AlphaFoldDB" id="A0A3N1NW20"/>
<gene>
    <name evidence="2" type="ORF">EDC28_11277</name>
</gene>
<organism evidence="2 3">
    <name type="scientific">Gallaecimonas pentaromativorans</name>
    <dbReference type="NCBI Taxonomy" id="584787"/>
    <lineage>
        <taxon>Bacteria</taxon>
        <taxon>Pseudomonadati</taxon>
        <taxon>Pseudomonadota</taxon>
        <taxon>Gammaproteobacteria</taxon>
        <taxon>Enterobacterales</taxon>
        <taxon>Gallaecimonadaceae</taxon>
        <taxon>Gallaecimonas</taxon>
    </lineage>
</organism>